<name>A0A4R6UAK8_9BACI</name>
<keyword evidence="4" id="KW-1185">Reference proteome</keyword>
<evidence type="ECO:0000313" key="3">
    <source>
        <dbReference type="EMBL" id="TDQ41725.1"/>
    </source>
</evidence>
<dbReference type="RefSeq" id="WP_133579575.1">
    <property type="nucleotide sequence ID" value="NZ_SNYJ01000003.1"/>
</dbReference>
<dbReference type="Proteomes" id="UP000295632">
    <property type="component" value="Unassembled WGS sequence"/>
</dbReference>
<proteinExistence type="inferred from homology"/>
<dbReference type="EMBL" id="SNYJ01000003">
    <property type="protein sequence ID" value="TDQ41725.1"/>
    <property type="molecule type" value="Genomic_DNA"/>
</dbReference>
<dbReference type="OrthoDB" id="9798918at2"/>
<dbReference type="InterPro" id="IPR003791">
    <property type="entry name" value="UPF0178"/>
</dbReference>
<reference evidence="3 4" key="1">
    <citation type="submission" date="2019-03" db="EMBL/GenBank/DDBJ databases">
        <title>Genomic Encyclopedia of Type Strains, Phase IV (KMG-IV): sequencing the most valuable type-strain genomes for metagenomic binning, comparative biology and taxonomic classification.</title>
        <authorList>
            <person name="Goeker M."/>
        </authorList>
    </citation>
    <scope>NUCLEOTIDE SEQUENCE [LARGE SCALE GENOMIC DNA]</scope>
    <source>
        <strain evidence="3 4">DSM 28697</strain>
    </source>
</reference>
<dbReference type="Pfam" id="PF02639">
    <property type="entry name" value="DUF188"/>
    <property type="match status" value="1"/>
</dbReference>
<dbReference type="AlphaFoldDB" id="A0A4R6UAK8"/>
<evidence type="ECO:0000256" key="2">
    <source>
        <dbReference type="HAMAP-Rule" id="MF_00489"/>
    </source>
</evidence>
<evidence type="ECO:0000313" key="4">
    <source>
        <dbReference type="Proteomes" id="UP000295632"/>
    </source>
</evidence>
<protein>
    <recommendedName>
        <fullName evidence="2">UPF0178 protein EV213_103311</fullName>
    </recommendedName>
</protein>
<evidence type="ECO:0000256" key="1">
    <source>
        <dbReference type="ARBA" id="ARBA00008522"/>
    </source>
</evidence>
<organism evidence="3 4">
    <name type="scientific">Aureibacillus halotolerans</name>
    <dbReference type="NCBI Taxonomy" id="1508390"/>
    <lineage>
        <taxon>Bacteria</taxon>
        <taxon>Bacillati</taxon>
        <taxon>Bacillota</taxon>
        <taxon>Bacilli</taxon>
        <taxon>Bacillales</taxon>
        <taxon>Bacillaceae</taxon>
        <taxon>Aureibacillus</taxon>
    </lineage>
</organism>
<dbReference type="HAMAP" id="MF_00489">
    <property type="entry name" value="UPF0178"/>
    <property type="match status" value="1"/>
</dbReference>
<sequence>MSVFVDADACPVKDEVLQVSREYGIRVVFVASYSHFSPSAIGHWIYVDSAKESADMYIVNHVAENDVAITDDYGLAGLLLPKRVYVLTSRGKSIHEGNITLHLNQRFLSQKARMAGQRSKGPTAIKQSDKAHFATALDTLLAKLASAADREAE</sequence>
<dbReference type="PANTHER" id="PTHR35146">
    <property type="entry name" value="UPF0178 PROTEIN YAII"/>
    <property type="match status" value="1"/>
</dbReference>
<comment type="caution">
    <text evidence="3">The sequence shown here is derived from an EMBL/GenBank/DDBJ whole genome shotgun (WGS) entry which is preliminary data.</text>
</comment>
<dbReference type="PANTHER" id="PTHR35146:SF1">
    <property type="entry name" value="UPF0178 PROTEIN YAII"/>
    <property type="match status" value="1"/>
</dbReference>
<accession>A0A4R6UAK8</accession>
<comment type="similarity">
    <text evidence="1 2">Belongs to the UPF0178 family.</text>
</comment>
<gene>
    <name evidence="3" type="ORF">EV213_103311</name>
</gene>